<dbReference type="Pfam" id="PF01381">
    <property type="entry name" value="HTH_3"/>
    <property type="match status" value="1"/>
</dbReference>
<dbReference type="GO" id="GO:0003677">
    <property type="term" value="F:DNA binding"/>
    <property type="evidence" value="ECO:0007669"/>
    <property type="project" value="InterPro"/>
</dbReference>
<dbReference type="PROSITE" id="PS50943">
    <property type="entry name" value="HTH_CROC1"/>
    <property type="match status" value="1"/>
</dbReference>
<evidence type="ECO:0000313" key="2">
    <source>
        <dbReference type="EMBL" id="CEG14180.1"/>
    </source>
</evidence>
<dbReference type="Proteomes" id="UP000052230">
    <property type="component" value="Unassembled WGS sequence"/>
</dbReference>
<dbReference type="KEGG" id="xcr:J163_00642"/>
<dbReference type="KEGG" id="xcn:J169_00642"/>
<protein>
    <submittedName>
        <fullName evidence="2">Transcriptional regulator pbsX family</fullName>
    </submittedName>
</protein>
<dbReference type="CDD" id="cd00093">
    <property type="entry name" value="HTH_XRE"/>
    <property type="match status" value="1"/>
</dbReference>
<gene>
    <name evidence="2" type="ORF">XAC3562_100015</name>
</gene>
<feature type="domain" description="HTH cro/C1-type" evidence="1">
    <location>
        <begin position="36"/>
        <end position="91"/>
    </location>
</feature>
<keyword evidence="3" id="KW-1185">Reference proteome</keyword>
<name>A0A0U5F9D9_XANCI</name>
<dbReference type="KEGG" id="xcm:J164_00642"/>
<dbReference type="KEGG" id="xcf:J172_00637"/>
<dbReference type="KEGG" id="xcu:J159_00643"/>
<dbReference type="SMART" id="SM00530">
    <property type="entry name" value="HTH_XRE"/>
    <property type="match status" value="1"/>
</dbReference>
<evidence type="ECO:0000313" key="3">
    <source>
        <dbReference type="Proteomes" id="UP000052230"/>
    </source>
</evidence>
<organism evidence="2 3">
    <name type="scientific">Xanthomonas citri pv. citri</name>
    <dbReference type="NCBI Taxonomy" id="611301"/>
    <lineage>
        <taxon>Bacteria</taxon>
        <taxon>Pseudomonadati</taxon>
        <taxon>Pseudomonadota</taxon>
        <taxon>Gammaproteobacteria</taxon>
        <taxon>Lysobacterales</taxon>
        <taxon>Lysobacteraceae</taxon>
        <taxon>Xanthomonas</taxon>
    </lineage>
</organism>
<dbReference type="InterPro" id="IPR010982">
    <property type="entry name" value="Lambda_DNA-bd_dom_sf"/>
</dbReference>
<dbReference type="KEGG" id="xcw:J162_00642"/>
<proteinExistence type="predicted"/>
<accession>A0A0U5F9D9</accession>
<dbReference type="AlphaFoldDB" id="A0A0U5F9D9"/>
<comment type="caution">
    <text evidence="2">The sequence shown here is derived from an EMBL/GenBank/DDBJ whole genome shotgun (WGS) entry which is preliminary data.</text>
</comment>
<dbReference type="SUPFAM" id="SSF47413">
    <property type="entry name" value="lambda repressor-like DNA-binding domains"/>
    <property type="match status" value="1"/>
</dbReference>
<reference evidence="2 3" key="1">
    <citation type="submission" date="2014-09" db="EMBL/GenBank/DDBJ databases">
        <authorList>
            <person name="Regsiter A."/>
        </authorList>
    </citation>
    <scope>NUCLEOTIDE SEQUENCE [LARGE SCALE GENOMIC DNA]</scope>
</reference>
<dbReference type="InterPro" id="IPR001387">
    <property type="entry name" value="Cro/C1-type_HTH"/>
</dbReference>
<dbReference type="EMBL" id="CCXZ01000002">
    <property type="protein sequence ID" value="CEG14180.1"/>
    <property type="molecule type" value="Genomic_DNA"/>
</dbReference>
<sequence>MLYESYTNYPEALLGLYLPPLPALQRCRVSKLYERVREARSLTKLTQEALAGELGVTRSAVAQWEMAEGTAPSVENLIGLAKRSGMAFEYLATGRGDRVFGPPVSAIAEEPAQYRRLDDQQRVLLTRFDTLTPRQRAGLLDLLLAEGKTRRRR</sequence>
<dbReference type="Gene3D" id="1.10.260.40">
    <property type="entry name" value="lambda repressor-like DNA-binding domains"/>
    <property type="match status" value="1"/>
</dbReference>
<evidence type="ECO:0000259" key="1">
    <source>
        <dbReference type="PROSITE" id="PS50943"/>
    </source>
</evidence>